<evidence type="ECO:0000313" key="4">
    <source>
        <dbReference type="EMBL" id="RGD75324.1"/>
    </source>
</evidence>
<dbReference type="InterPro" id="IPR007557">
    <property type="entry name" value="PSP1_C"/>
</dbReference>
<dbReference type="AlphaFoldDB" id="A0A3E3E199"/>
<evidence type="ECO:0000256" key="1">
    <source>
        <dbReference type="SAM" id="Coils"/>
    </source>
</evidence>
<protein>
    <submittedName>
        <fullName evidence="4">Stage 0 sporulation protein</fullName>
    </submittedName>
</protein>
<dbReference type="NCBIfam" id="NF041131">
    <property type="entry name" value="RicT_YaaT_fam"/>
    <property type="match status" value="1"/>
</dbReference>
<evidence type="ECO:0000313" key="5">
    <source>
        <dbReference type="Proteomes" id="UP000261212"/>
    </source>
</evidence>
<dbReference type="EMBL" id="QUSM01000002">
    <property type="protein sequence ID" value="RGD75324.1"/>
    <property type="molecule type" value="Genomic_DNA"/>
</dbReference>
<keyword evidence="1" id="KW-0175">Coiled coil</keyword>
<dbReference type="GO" id="GO:0005737">
    <property type="term" value="C:cytoplasm"/>
    <property type="evidence" value="ECO:0007669"/>
    <property type="project" value="TreeGrafter"/>
</dbReference>
<gene>
    <name evidence="4" type="ORF">DW687_03080</name>
</gene>
<feature type="region of interest" description="Disordered" evidence="2">
    <location>
        <begin position="277"/>
        <end position="311"/>
    </location>
</feature>
<proteinExistence type="predicted"/>
<dbReference type="PROSITE" id="PS51411">
    <property type="entry name" value="PSP1_C"/>
    <property type="match status" value="1"/>
</dbReference>
<evidence type="ECO:0000256" key="2">
    <source>
        <dbReference type="SAM" id="MobiDB-lite"/>
    </source>
</evidence>
<dbReference type="GeneID" id="98000395"/>
<dbReference type="PANTHER" id="PTHR43830">
    <property type="entry name" value="PROTEIN PSP1"/>
    <property type="match status" value="1"/>
</dbReference>
<name>A0A3E3E199_9FIRM</name>
<accession>A0A3E3E199</accession>
<dbReference type="PANTHER" id="PTHR43830:SF3">
    <property type="entry name" value="PROTEIN PSP1"/>
    <property type="match status" value="1"/>
</dbReference>
<sequence>MQKVVGVRFKPAGKIYYFDPTNIYLKLEDNVIVETARGLEYGTVASKVKYVEEDEVTKPIKPVIRKATAKDTKTNEENLRKAEKALKICKEEIIKQKLDMKLIRAEYTFNASKVIFYFTADGRIDFRELVKNLASIFKIRIELRQIGVRDEAKILGGVGPCGCGLCCNKWLGEFEPVSIKMAKEQGLSLNPSKISGICGRLLCCLQYEHNCYEDALSRLPKVSDKVKTPDGIGTVERLNVLKETFLVKFENDGDIAFKEFTDGEVKVLKKKKKHCSNKDTCQNKSCPNHDKHAEHVDESIDEELKKLEKDN</sequence>
<organism evidence="4 5">
    <name type="scientific">Anaerofustis stercorihominis</name>
    <dbReference type="NCBI Taxonomy" id="214853"/>
    <lineage>
        <taxon>Bacteria</taxon>
        <taxon>Bacillati</taxon>
        <taxon>Bacillota</taxon>
        <taxon>Clostridia</taxon>
        <taxon>Eubacteriales</taxon>
        <taxon>Eubacteriaceae</taxon>
        <taxon>Anaerofustis</taxon>
    </lineage>
</organism>
<evidence type="ECO:0000259" key="3">
    <source>
        <dbReference type="PROSITE" id="PS51411"/>
    </source>
</evidence>
<dbReference type="RefSeq" id="WP_007050068.1">
    <property type="nucleotide sequence ID" value="NZ_CABKNJ010000001.1"/>
</dbReference>
<feature type="coiled-coil region" evidence="1">
    <location>
        <begin position="72"/>
        <end position="99"/>
    </location>
</feature>
<reference evidence="4 5" key="1">
    <citation type="submission" date="2018-08" db="EMBL/GenBank/DDBJ databases">
        <title>A genome reference for cultivated species of the human gut microbiota.</title>
        <authorList>
            <person name="Zou Y."/>
            <person name="Xue W."/>
            <person name="Luo G."/>
        </authorList>
    </citation>
    <scope>NUCLEOTIDE SEQUENCE [LARGE SCALE GENOMIC DNA]</scope>
    <source>
        <strain evidence="4 5">AM25-6</strain>
    </source>
</reference>
<dbReference type="InterPro" id="IPR047767">
    <property type="entry name" value="PSP1-like"/>
</dbReference>
<comment type="caution">
    <text evidence="4">The sequence shown here is derived from an EMBL/GenBank/DDBJ whole genome shotgun (WGS) entry which is preliminary data.</text>
</comment>
<feature type="compositionally biased region" description="Basic and acidic residues" evidence="2">
    <location>
        <begin position="287"/>
        <end position="311"/>
    </location>
</feature>
<dbReference type="Proteomes" id="UP000261212">
    <property type="component" value="Unassembled WGS sequence"/>
</dbReference>
<feature type="domain" description="PSP1 C-terminal" evidence="3">
    <location>
        <begin position="61"/>
        <end position="146"/>
    </location>
</feature>
<dbReference type="Pfam" id="PF04468">
    <property type="entry name" value="PSP1"/>
    <property type="match status" value="1"/>
</dbReference>